<evidence type="ECO:0000256" key="1">
    <source>
        <dbReference type="SAM" id="SignalP"/>
    </source>
</evidence>
<evidence type="ECO:0000313" key="2">
    <source>
        <dbReference type="EMBL" id="CAF0747642.1"/>
    </source>
</evidence>
<dbReference type="Proteomes" id="UP000682733">
    <property type="component" value="Unassembled WGS sequence"/>
</dbReference>
<evidence type="ECO:0008006" key="5">
    <source>
        <dbReference type="Google" id="ProtNLM"/>
    </source>
</evidence>
<protein>
    <recommendedName>
        <fullName evidence="5">DUF4403 family protein</fullName>
    </recommendedName>
</protein>
<name>A0A8S2GJP2_9BILA</name>
<reference evidence="3" key="1">
    <citation type="submission" date="2021-02" db="EMBL/GenBank/DDBJ databases">
        <authorList>
            <person name="Nowell W R."/>
        </authorList>
    </citation>
    <scope>NUCLEOTIDE SEQUENCE</scope>
</reference>
<gene>
    <name evidence="2" type="ORF">OVA965_LOCUS1822</name>
    <name evidence="3" type="ORF">TMI583_LOCUS1822</name>
</gene>
<accession>A0A8S2GJP2</accession>
<dbReference type="EMBL" id="CAJNOK010000359">
    <property type="protein sequence ID" value="CAF0747642.1"/>
    <property type="molecule type" value="Genomic_DNA"/>
</dbReference>
<evidence type="ECO:0000313" key="3">
    <source>
        <dbReference type="EMBL" id="CAF3525931.1"/>
    </source>
</evidence>
<organism evidence="3 4">
    <name type="scientific">Didymodactylos carnosus</name>
    <dbReference type="NCBI Taxonomy" id="1234261"/>
    <lineage>
        <taxon>Eukaryota</taxon>
        <taxon>Metazoa</taxon>
        <taxon>Spiralia</taxon>
        <taxon>Gnathifera</taxon>
        <taxon>Rotifera</taxon>
        <taxon>Eurotatoria</taxon>
        <taxon>Bdelloidea</taxon>
        <taxon>Philodinida</taxon>
        <taxon>Philodinidae</taxon>
        <taxon>Didymodactylos</taxon>
    </lineage>
</organism>
<feature type="signal peptide" evidence="1">
    <location>
        <begin position="1"/>
        <end position="19"/>
    </location>
</feature>
<keyword evidence="1" id="KW-0732">Signal</keyword>
<dbReference type="EMBL" id="CAJOBA010000359">
    <property type="protein sequence ID" value="CAF3525931.1"/>
    <property type="molecule type" value="Genomic_DNA"/>
</dbReference>
<dbReference type="Proteomes" id="UP000677228">
    <property type="component" value="Unassembled WGS sequence"/>
</dbReference>
<dbReference type="AlphaFoldDB" id="A0A8S2GJP2"/>
<dbReference type="PROSITE" id="PS51257">
    <property type="entry name" value="PROKAR_LIPOPROTEIN"/>
    <property type="match status" value="1"/>
</dbReference>
<feature type="chain" id="PRO_5036434599" description="DUF4403 family protein" evidence="1">
    <location>
        <begin position="20"/>
        <end position="371"/>
    </location>
</feature>
<comment type="caution">
    <text evidence="3">The sequence shown here is derived from an EMBL/GenBank/DDBJ whole genome shotgun (WGS) entry which is preliminary data.</text>
</comment>
<evidence type="ECO:0000313" key="4">
    <source>
        <dbReference type="Proteomes" id="UP000682733"/>
    </source>
</evidence>
<sequence>MKISLPATMLGISVVTVMAACKTNDKTITSPTSLPDALTVSADNWFKFVENIEQVNVELGTEIVADLKYTSVLRSLSPDLAVVLIEDQITHVKITPSTVFGEVNLTITIKEETGEKRTARLADFPTLTTAIKLNSTVVPNELTDQRIGFEVDYRKLSANRDFSIKLSISDTLPKEINVQANNWFAFITESRKIEMAVASQSNQAGTISTDYVKLLLTLSPQLANLDPNIAIYPDMSAGASFGTVNLRLNTENQGGNNDNAPVIAVNVESISAAFITFNTYNFSPKLAIDKSLWTSTLISEFSQPNNFYPTLARLGGFPALPSEVRLTAFPVTIDSKNLGFLLDYSYLAGNIVITMEIELTEPNVAVETLQQ</sequence>
<proteinExistence type="predicted"/>